<keyword evidence="3" id="KW-1185">Reference proteome</keyword>
<feature type="region of interest" description="Disordered" evidence="1">
    <location>
        <begin position="200"/>
        <end position="230"/>
    </location>
</feature>
<dbReference type="GeneID" id="92512051"/>
<name>A0A836H5C7_9TRYP</name>
<evidence type="ECO:0000256" key="1">
    <source>
        <dbReference type="SAM" id="MobiDB-lite"/>
    </source>
</evidence>
<feature type="compositionally biased region" description="Basic and acidic residues" evidence="1">
    <location>
        <begin position="200"/>
        <end position="213"/>
    </location>
</feature>
<dbReference type="Proteomes" id="UP000673552">
    <property type="component" value="Chromosome 32"/>
</dbReference>
<dbReference type="AlphaFoldDB" id="A0A836H5C7"/>
<feature type="region of interest" description="Disordered" evidence="1">
    <location>
        <begin position="140"/>
        <end position="160"/>
    </location>
</feature>
<dbReference type="OrthoDB" id="272153at2759"/>
<gene>
    <name evidence="2" type="ORF">LSCM1_01941</name>
</gene>
<evidence type="ECO:0000313" key="3">
    <source>
        <dbReference type="Proteomes" id="UP000673552"/>
    </source>
</evidence>
<sequence>MSSSYVCILHSSSGYYTDELVGSALRCVHAVQCSVRAGAPDFIPSIAVFFADPYRGIECVYSSAVPDRNHALDKVGATYPALADATGSVFSLDEEGGDGRAGDGIAERAVAFAQLFRLRSPLLLQQAVLRAAQEYNSTLPTAGATADASSVKGPREPSNAAPAFASLSSDATNMWSSLAGALLASLCYLRAHPSSAFRAATRDETDGEAREAPVETASLDSTSTGAVNCAPPPRSAGNVLVFSDAKPDVAPLYSAECALAVAAVTASKMGVVVSCFGEAVQETESRENRLVALASSLGGFCGGRFSLHDLGHLLDGPNVAVSLTGSGARQRRDRIASQYVVGPTMLPQVSPQVRRTADADSAKDSTPGLKKARAEAVDMAVASGTKGGDQASYLGWLCPSCMAVIYRPSKEATGRTFVCDCAEAGSGSGATQAVNPRCPYCRKP</sequence>
<evidence type="ECO:0000313" key="2">
    <source>
        <dbReference type="EMBL" id="KAG5470695.1"/>
    </source>
</evidence>
<organism evidence="2 3">
    <name type="scientific">Leishmania martiniquensis</name>
    <dbReference type="NCBI Taxonomy" id="1580590"/>
    <lineage>
        <taxon>Eukaryota</taxon>
        <taxon>Discoba</taxon>
        <taxon>Euglenozoa</taxon>
        <taxon>Kinetoplastea</taxon>
        <taxon>Metakinetoplastina</taxon>
        <taxon>Trypanosomatida</taxon>
        <taxon>Trypanosomatidae</taxon>
        <taxon>Leishmaniinae</taxon>
        <taxon>Leishmania</taxon>
    </lineage>
</organism>
<dbReference type="EMBL" id="JAFEUZ010000032">
    <property type="protein sequence ID" value="KAG5470695.1"/>
    <property type="molecule type" value="Genomic_DNA"/>
</dbReference>
<dbReference type="KEGG" id="lmat:92512051"/>
<comment type="caution">
    <text evidence="2">The sequence shown here is derived from an EMBL/GenBank/DDBJ whole genome shotgun (WGS) entry which is preliminary data.</text>
</comment>
<reference evidence="2 3" key="1">
    <citation type="submission" date="2021-03" db="EMBL/GenBank/DDBJ databases">
        <title>Leishmania (Mundinia) martiniquensis Genome sequencing and assembly.</title>
        <authorList>
            <person name="Almutairi H."/>
            <person name="Gatherer D."/>
        </authorList>
    </citation>
    <scope>NUCLEOTIDE SEQUENCE [LARGE SCALE GENOMIC DNA]</scope>
    <source>
        <strain evidence="2">LSCM1</strain>
    </source>
</reference>
<dbReference type="RefSeq" id="XP_067176088.1">
    <property type="nucleotide sequence ID" value="XM_067319539.1"/>
</dbReference>
<accession>A0A836H5C7</accession>
<proteinExistence type="predicted"/>
<protein>
    <submittedName>
        <fullName evidence="2">Uncharacterized protein</fullName>
    </submittedName>
</protein>